<dbReference type="AlphaFoldDB" id="A0A0R1ESH4"/>
<dbReference type="PATRIC" id="fig|1423816.3.peg.3117"/>
<dbReference type="PANTHER" id="PTHR46558:SF11">
    <property type="entry name" value="HTH-TYPE TRANSCRIPTIONAL REGULATOR XRE"/>
    <property type="match status" value="1"/>
</dbReference>
<dbReference type="EMBL" id="AZCT01000009">
    <property type="protein sequence ID" value="KRK12245.1"/>
    <property type="molecule type" value="Genomic_DNA"/>
</dbReference>
<sequence>MNESIGRRIRKKREEKKMTQSQVAERLYVTQQTVARWESNKHVPPVKAVQDLAKLFNVDAAYFFGEDRIVARHFNFFAFLGSLLFNVLFFWIPAVLLVSLQLTLWGSVGACLVAPGAVIWQAIAGIKAFTITRMVFSLVMLGGAILVVPILWKITKYLGRILRAYYRYNIDAIVYEVVPKSHDDHA</sequence>
<keyword evidence="2" id="KW-0812">Transmembrane</keyword>
<evidence type="ECO:0000313" key="4">
    <source>
        <dbReference type="EMBL" id="KRK12245.1"/>
    </source>
</evidence>
<keyword evidence="2" id="KW-0472">Membrane</keyword>
<evidence type="ECO:0000313" key="5">
    <source>
        <dbReference type="Proteomes" id="UP000051984"/>
    </source>
</evidence>
<comment type="caution">
    <text evidence="4">The sequence shown here is derived from an EMBL/GenBank/DDBJ whole genome shotgun (WGS) entry which is preliminary data.</text>
</comment>
<dbReference type="eggNOG" id="COG1396">
    <property type="taxonomic scope" value="Bacteria"/>
</dbReference>
<evidence type="ECO:0000259" key="3">
    <source>
        <dbReference type="PROSITE" id="PS50943"/>
    </source>
</evidence>
<organism evidence="4 5">
    <name type="scientific">Lacticaseibacillus zeae DSM 20178 = KCTC 3804</name>
    <dbReference type="NCBI Taxonomy" id="1423816"/>
    <lineage>
        <taxon>Bacteria</taxon>
        <taxon>Bacillati</taxon>
        <taxon>Bacillota</taxon>
        <taxon>Bacilli</taxon>
        <taxon>Lactobacillales</taxon>
        <taxon>Lactobacillaceae</taxon>
        <taxon>Lacticaseibacillus</taxon>
    </lineage>
</organism>
<proteinExistence type="predicted"/>
<dbReference type="Pfam" id="PF01381">
    <property type="entry name" value="HTH_3"/>
    <property type="match status" value="1"/>
</dbReference>
<dbReference type="SUPFAM" id="SSF47413">
    <property type="entry name" value="lambda repressor-like DNA-binding domains"/>
    <property type="match status" value="1"/>
</dbReference>
<dbReference type="Proteomes" id="UP000051984">
    <property type="component" value="Unassembled WGS sequence"/>
</dbReference>
<dbReference type="InterPro" id="IPR001387">
    <property type="entry name" value="Cro/C1-type_HTH"/>
</dbReference>
<gene>
    <name evidence="4" type="ORF">FD51_GL003002</name>
</gene>
<feature type="transmembrane region" description="Helical" evidence="2">
    <location>
        <begin position="135"/>
        <end position="152"/>
    </location>
</feature>
<name>A0A0R1ESH4_LACZE</name>
<keyword evidence="1" id="KW-0238">DNA-binding</keyword>
<feature type="domain" description="HTH cro/C1-type" evidence="3">
    <location>
        <begin position="9"/>
        <end position="63"/>
    </location>
</feature>
<feature type="transmembrane region" description="Helical" evidence="2">
    <location>
        <begin position="76"/>
        <end position="98"/>
    </location>
</feature>
<dbReference type="Gene3D" id="1.10.260.40">
    <property type="entry name" value="lambda repressor-like DNA-binding domains"/>
    <property type="match status" value="1"/>
</dbReference>
<keyword evidence="2" id="KW-1133">Transmembrane helix</keyword>
<accession>A0A0R1ESH4</accession>
<reference evidence="4 5" key="1">
    <citation type="journal article" date="2015" name="Genome Announc.">
        <title>Expanding the biotechnology potential of lactobacilli through comparative genomics of 213 strains and associated genera.</title>
        <authorList>
            <person name="Sun Z."/>
            <person name="Harris H.M."/>
            <person name="McCann A."/>
            <person name="Guo C."/>
            <person name="Argimon S."/>
            <person name="Zhang W."/>
            <person name="Yang X."/>
            <person name="Jeffery I.B."/>
            <person name="Cooney J.C."/>
            <person name="Kagawa T.F."/>
            <person name="Liu W."/>
            <person name="Song Y."/>
            <person name="Salvetti E."/>
            <person name="Wrobel A."/>
            <person name="Rasinkangas P."/>
            <person name="Parkhill J."/>
            <person name="Rea M.C."/>
            <person name="O'Sullivan O."/>
            <person name="Ritari J."/>
            <person name="Douillard F.P."/>
            <person name="Paul Ross R."/>
            <person name="Yang R."/>
            <person name="Briner A.E."/>
            <person name="Felis G.E."/>
            <person name="de Vos W.M."/>
            <person name="Barrangou R."/>
            <person name="Klaenhammer T.R."/>
            <person name="Caufield P.W."/>
            <person name="Cui Y."/>
            <person name="Zhang H."/>
            <person name="O'Toole P.W."/>
        </authorList>
    </citation>
    <scope>NUCLEOTIDE SEQUENCE [LARGE SCALE GENOMIC DNA]</scope>
    <source>
        <strain evidence="4 5">DSM 20178</strain>
    </source>
</reference>
<dbReference type="PROSITE" id="PS50943">
    <property type="entry name" value="HTH_CROC1"/>
    <property type="match status" value="1"/>
</dbReference>
<dbReference type="PANTHER" id="PTHR46558">
    <property type="entry name" value="TRACRIPTIONAL REGULATORY PROTEIN-RELATED-RELATED"/>
    <property type="match status" value="1"/>
</dbReference>
<dbReference type="GO" id="GO:0003677">
    <property type="term" value="F:DNA binding"/>
    <property type="evidence" value="ECO:0007669"/>
    <property type="project" value="UniProtKB-KW"/>
</dbReference>
<feature type="transmembrane region" description="Helical" evidence="2">
    <location>
        <begin position="104"/>
        <end position="123"/>
    </location>
</feature>
<evidence type="ECO:0000256" key="1">
    <source>
        <dbReference type="ARBA" id="ARBA00023125"/>
    </source>
</evidence>
<evidence type="ECO:0000256" key="2">
    <source>
        <dbReference type="SAM" id="Phobius"/>
    </source>
</evidence>
<dbReference type="InterPro" id="IPR010982">
    <property type="entry name" value="Lambda_DNA-bd_dom_sf"/>
</dbReference>
<dbReference type="RefSeq" id="WP_010491423.1">
    <property type="nucleotide sequence ID" value="NZ_AZCT01000009.1"/>
</dbReference>
<dbReference type="SMART" id="SM00530">
    <property type="entry name" value="HTH_XRE"/>
    <property type="match status" value="1"/>
</dbReference>
<dbReference type="CDD" id="cd00093">
    <property type="entry name" value="HTH_XRE"/>
    <property type="match status" value="1"/>
</dbReference>
<protein>
    <submittedName>
        <fullName evidence="4">XRE family transcriptional regulator</fullName>
    </submittedName>
</protein>